<dbReference type="Proteomes" id="UP000540698">
    <property type="component" value="Unassembled WGS sequence"/>
</dbReference>
<proteinExistence type="predicted"/>
<dbReference type="AlphaFoldDB" id="A0A7X6R478"/>
<accession>A0A7X6R478</accession>
<gene>
    <name evidence="1" type="ORF">HGB38_18400</name>
</gene>
<organism evidence="1 2">
    <name type="scientific">Nocardia gamkensis</name>
    <dbReference type="NCBI Taxonomy" id="352869"/>
    <lineage>
        <taxon>Bacteria</taxon>
        <taxon>Bacillati</taxon>
        <taxon>Actinomycetota</taxon>
        <taxon>Actinomycetes</taxon>
        <taxon>Mycobacteriales</taxon>
        <taxon>Nocardiaceae</taxon>
        <taxon>Nocardia</taxon>
    </lineage>
</organism>
<evidence type="ECO:0000313" key="2">
    <source>
        <dbReference type="Proteomes" id="UP000540698"/>
    </source>
</evidence>
<reference evidence="1 2" key="1">
    <citation type="submission" date="2020-04" db="EMBL/GenBank/DDBJ databases">
        <title>MicrobeNet Type strains.</title>
        <authorList>
            <person name="Nicholson A.C."/>
        </authorList>
    </citation>
    <scope>NUCLEOTIDE SEQUENCE [LARGE SCALE GENOMIC DNA]</scope>
    <source>
        <strain evidence="1 2">DSM 44956</strain>
    </source>
</reference>
<dbReference type="RefSeq" id="WP_062967217.1">
    <property type="nucleotide sequence ID" value="NZ_JAAXOS010000008.1"/>
</dbReference>
<protein>
    <submittedName>
        <fullName evidence="1">Uncharacterized protein</fullName>
    </submittedName>
</protein>
<sequence length="59" mass="6555">MRISRDTRDLWAAHYRDCGTEPTDLDLDRARFVLVDHSGHGGGCLQYLAAMAYSLGSRG</sequence>
<evidence type="ECO:0000313" key="1">
    <source>
        <dbReference type="EMBL" id="NKY28179.1"/>
    </source>
</evidence>
<dbReference type="EMBL" id="JAAXOS010000008">
    <property type="protein sequence ID" value="NKY28179.1"/>
    <property type="molecule type" value="Genomic_DNA"/>
</dbReference>
<comment type="caution">
    <text evidence="1">The sequence shown here is derived from an EMBL/GenBank/DDBJ whole genome shotgun (WGS) entry which is preliminary data.</text>
</comment>
<name>A0A7X6R478_9NOCA</name>
<keyword evidence="2" id="KW-1185">Reference proteome</keyword>